<dbReference type="InterPro" id="IPR036890">
    <property type="entry name" value="HATPase_C_sf"/>
</dbReference>
<dbReference type="PRINTS" id="PR00344">
    <property type="entry name" value="BCTRLSENSOR"/>
</dbReference>
<dbReference type="AlphaFoldDB" id="A0AB36KAV4"/>
<name>A0AB36KAV4_9GAMM</name>
<proteinExistence type="predicted"/>
<dbReference type="EMBL" id="MUEO01000007">
    <property type="protein sequence ID" value="OOE45374.1"/>
    <property type="molecule type" value="Genomic_DNA"/>
</dbReference>
<dbReference type="Proteomes" id="UP000188726">
    <property type="component" value="Unassembled WGS sequence"/>
</dbReference>
<sequence>MVHITVQDNGVGMKPDVQKHIFDPFYTTHFGQGGSGLGLHITFNLITSVLGGRIQVKSKPQQGSRFIVTIPLTAPERASSSS</sequence>
<evidence type="ECO:0000313" key="5">
    <source>
        <dbReference type="EMBL" id="OOE45374.1"/>
    </source>
</evidence>
<comment type="caution">
    <text evidence="5">The sequence shown here is derived from an EMBL/GenBank/DDBJ whole genome shotgun (WGS) entry which is preliminary data.</text>
</comment>
<evidence type="ECO:0000256" key="3">
    <source>
        <dbReference type="ARBA" id="ARBA00022553"/>
    </source>
</evidence>
<dbReference type="GO" id="GO:0000155">
    <property type="term" value="F:phosphorelay sensor kinase activity"/>
    <property type="evidence" value="ECO:0007669"/>
    <property type="project" value="TreeGrafter"/>
</dbReference>
<dbReference type="SUPFAM" id="SSF55874">
    <property type="entry name" value="ATPase domain of HSP90 chaperone/DNA topoisomerase II/histidine kinase"/>
    <property type="match status" value="1"/>
</dbReference>
<dbReference type="CDD" id="cd00075">
    <property type="entry name" value="HATPase"/>
    <property type="match status" value="1"/>
</dbReference>
<dbReference type="InterPro" id="IPR005467">
    <property type="entry name" value="His_kinase_dom"/>
</dbReference>
<dbReference type="PANTHER" id="PTHR43547:SF2">
    <property type="entry name" value="HYBRID SIGNAL TRANSDUCTION HISTIDINE KINASE C"/>
    <property type="match status" value="1"/>
</dbReference>
<dbReference type="Pfam" id="PF02518">
    <property type="entry name" value="HATPase_c"/>
    <property type="match status" value="1"/>
</dbReference>
<protein>
    <recommendedName>
        <fullName evidence="2">histidine kinase</fullName>
        <ecNumber evidence="2">2.7.13.3</ecNumber>
    </recommendedName>
</protein>
<organism evidence="5 6">
    <name type="scientific">Salinivibrio kushneri</name>
    <dbReference type="NCBI Taxonomy" id="1908198"/>
    <lineage>
        <taxon>Bacteria</taxon>
        <taxon>Pseudomonadati</taxon>
        <taxon>Pseudomonadota</taxon>
        <taxon>Gammaproteobacteria</taxon>
        <taxon>Vibrionales</taxon>
        <taxon>Vibrionaceae</taxon>
        <taxon>Salinivibrio</taxon>
    </lineage>
</organism>
<dbReference type="Gene3D" id="3.30.565.10">
    <property type="entry name" value="Histidine kinase-like ATPase, C-terminal domain"/>
    <property type="match status" value="1"/>
</dbReference>
<evidence type="ECO:0000259" key="4">
    <source>
        <dbReference type="PROSITE" id="PS50109"/>
    </source>
</evidence>
<keyword evidence="3" id="KW-0597">Phosphoprotein</keyword>
<dbReference type="PANTHER" id="PTHR43547">
    <property type="entry name" value="TWO-COMPONENT HISTIDINE KINASE"/>
    <property type="match status" value="1"/>
</dbReference>
<comment type="catalytic activity">
    <reaction evidence="1">
        <text>ATP + protein L-histidine = ADP + protein N-phospho-L-histidine.</text>
        <dbReference type="EC" id="2.7.13.3"/>
    </reaction>
</comment>
<evidence type="ECO:0000256" key="2">
    <source>
        <dbReference type="ARBA" id="ARBA00012438"/>
    </source>
</evidence>
<dbReference type="InterPro" id="IPR004358">
    <property type="entry name" value="Sig_transdc_His_kin-like_C"/>
</dbReference>
<gene>
    <name evidence="5" type="ORF">BZG09_04190</name>
</gene>
<accession>A0AB36KAV4</accession>
<reference evidence="5 6" key="1">
    <citation type="journal article" date="2017" name="Genome Announc.">
        <title>Draft Genome Sequences of Salinivibrio proteolyticus, Salinivibrio sharmensis, Salinivibrio siamensis, Salinivibrio costicola subsp. alcaliphilus, Salinivibrio costicola subsp. vallismortis, and 29 New Isolates Belonging to the Genus Salinivibrio.</title>
        <authorList>
            <person name="Lopez-Hermoso C."/>
            <person name="de la Haba R.R."/>
            <person name="Sanchez-Porro C."/>
            <person name="Bayliss S.C."/>
            <person name="Feil E.J."/>
            <person name="Ventosa A."/>
        </authorList>
    </citation>
    <scope>NUCLEOTIDE SEQUENCE [LARGE SCALE GENOMIC DNA]</scope>
    <source>
        <strain evidence="5 6">IC202</strain>
    </source>
</reference>
<evidence type="ECO:0000313" key="6">
    <source>
        <dbReference type="Proteomes" id="UP000188726"/>
    </source>
</evidence>
<dbReference type="RefSeq" id="WP_077457193.1">
    <property type="nucleotide sequence ID" value="NZ_MUEN01000052.1"/>
</dbReference>
<dbReference type="PROSITE" id="PS50109">
    <property type="entry name" value="HIS_KIN"/>
    <property type="match status" value="1"/>
</dbReference>
<feature type="domain" description="Histidine kinase" evidence="4">
    <location>
        <begin position="1"/>
        <end position="74"/>
    </location>
</feature>
<dbReference type="EC" id="2.7.13.3" evidence="2"/>
<evidence type="ECO:0000256" key="1">
    <source>
        <dbReference type="ARBA" id="ARBA00000085"/>
    </source>
</evidence>
<dbReference type="InterPro" id="IPR003594">
    <property type="entry name" value="HATPase_dom"/>
</dbReference>